<reference evidence="3" key="1">
    <citation type="submission" date="2022-09" db="EMBL/GenBank/DDBJ databases">
        <title>Intensive care unit water sources are persistently colonized with multi-drug resistant bacteria and are the site of extensive horizontal gene transfer of antibiotic resistance genes.</title>
        <authorList>
            <person name="Diorio-Toth L."/>
        </authorList>
    </citation>
    <scope>NUCLEOTIDE SEQUENCE</scope>
    <source>
        <strain evidence="3">GD03686</strain>
    </source>
</reference>
<dbReference type="Pfam" id="PF09588">
    <property type="entry name" value="YqaJ"/>
    <property type="match status" value="1"/>
</dbReference>
<evidence type="ECO:0000313" key="4">
    <source>
        <dbReference type="Proteomes" id="UP001161294"/>
    </source>
</evidence>
<dbReference type="InterPro" id="IPR051703">
    <property type="entry name" value="NF-kappa-B_Signaling_Reg"/>
</dbReference>
<organism evidence="3 4">
    <name type="scientific">Comamonas aquatica</name>
    <dbReference type="NCBI Taxonomy" id="225991"/>
    <lineage>
        <taxon>Bacteria</taxon>
        <taxon>Pseudomonadati</taxon>
        <taxon>Pseudomonadota</taxon>
        <taxon>Betaproteobacteria</taxon>
        <taxon>Burkholderiales</taxon>
        <taxon>Comamonadaceae</taxon>
        <taxon>Comamonas</taxon>
    </lineage>
</organism>
<feature type="domain" description="YqaJ viral recombinase" evidence="2">
    <location>
        <begin position="47"/>
        <end position="187"/>
    </location>
</feature>
<evidence type="ECO:0000259" key="2">
    <source>
        <dbReference type="Pfam" id="PF09588"/>
    </source>
</evidence>
<feature type="region of interest" description="Disordered" evidence="1">
    <location>
        <begin position="1"/>
        <end position="32"/>
    </location>
</feature>
<dbReference type="InterPro" id="IPR011604">
    <property type="entry name" value="PDDEXK-like_dom_sf"/>
</dbReference>
<dbReference type="InterPro" id="IPR017482">
    <property type="entry name" value="Lambda-type_endonuclease"/>
</dbReference>
<dbReference type="PANTHER" id="PTHR46609">
    <property type="entry name" value="EXONUCLEASE, PHAGE-TYPE/RECB, C-TERMINAL DOMAIN-CONTAINING PROTEIN"/>
    <property type="match status" value="1"/>
</dbReference>
<evidence type="ECO:0000313" key="3">
    <source>
        <dbReference type="EMBL" id="MDH2006859.1"/>
    </source>
</evidence>
<gene>
    <name evidence="3" type="ORF">N5J23_15120</name>
</gene>
<dbReference type="PANTHER" id="PTHR46609:SF6">
    <property type="entry name" value="EXONUCLEASE, PHAGE-TYPE_RECB, C-TERMINAL DOMAIN-CONTAINING PROTEIN-RELATED"/>
    <property type="match status" value="1"/>
</dbReference>
<dbReference type="NCBIfam" id="TIGR03033">
    <property type="entry name" value="phage_rel_nuc"/>
    <property type="match status" value="1"/>
</dbReference>
<protein>
    <submittedName>
        <fullName evidence="3">YqaJ viral recombinase family protein</fullName>
    </submittedName>
</protein>
<dbReference type="AlphaFoldDB" id="A0AA42W645"/>
<dbReference type="RefSeq" id="WP_279852045.1">
    <property type="nucleotide sequence ID" value="NZ_JAOCIA010000037.1"/>
</dbReference>
<dbReference type="Gene3D" id="3.90.320.10">
    <property type="match status" value="1"/>
</dbReference>
<comment type="caution">
    <text evidence="3">The sequence shown here is derived from an EMBL/GenBank/DDBJ whole genome shotgun (WGS) entry which is preliminary data.</text>
</comment>
<name>A0AA42W645_9BURK</name>
<sequence>MSVHVLKNGNLDAGSTAPHAASNNAPRTPRKGAALRLVSTKDLERDDWLKVRRTGIGSSDAAAAIGLNPYQSQLELWMQKTGKGDLLPVFDPNDDTSPMFWGTMLEPIVAAHYTKRTGNKVRRVNAVLQHPEHPWMLANVDREVVGAGDVQILECKTAGIHGARLWRDGVPEYVQLQVMHQLAVTGHRAADVAVLIGGQELRIFRIERDEALIARLIALEQEFWEMVQSGTAPPGDGSESSEEALRYLYPVDSGDQVDFSDDEGLSACFEELVQARLELDTANKREARLRQHLQMHMGEASKAVFACGGAVTWKRSKDGQVFNTSQFVQDHPTLAQRYLSVRAGSRRFCVYEPQAQT</sequence>
<dbReference type="Proteomes" id="UP001161294">
    <property type="component" value="Unassembled WGS sequence"/>
</dbReference>
<dbReference type="EMBL" id="JAOCJW010000035">
    <property type="protein sequence ID" value="MDH2006859.1"/>
    <property type="molecule type" value="Genomic_DNA"/>
</dbReference>
<accession>A0AA42W645</accession>
<dbReference type="InterPro" id="IPR011335">
    <property type="entry name" value="Restrct_endonuc-II-like"/>
</dbReference>
<proteinExistence type="predicted"/>
<dbReference type="InterPro" id="IPR019080">
    <property type="entry name" value="YqaJ_viral_recombinase"/>
</dbReference>
<evidence type="ECO:0000256" key="1">
    <source>
        <dbReference type="SAM" id="MobiDB-lite"/>
    </source>
</evidence>
<dbReference type="SUPFAM" id="SSF52980">
    <property type="entry name" value="Restriction endonuclease-like"/>
    <property type="match status" value="1"/>
</dbReference>